<dbReference type="InterPro" id="IPR035093">
    <property type="entry name" value="RelE/ParE_toxin_dom_sf"/>
</dbReference>
<name>A0A1G1W789_9BACT</name>
<evidence type="ECO:0000313" key="4">
    <source>
        <dbReference type="Proteomes" id="UP000176631"/>
    </source>
</evidence>
<dbReference type="STRING" id="1802593.A2172_04625"/>
<evidence type="ECO:0000313" key="3">
    <source>
        <dbReference type="EMBL" id="OGY23474.1"/>
    </source>
</evidence>
<keyword evidence="2" id="KW-1277">Toxin-antitoxin system</keyword>
<dbReference type="EMBL" id="MHCP01000025">
    <property type="protein sequence ID" value="OGY23474.1"/>
    <property type="molecule type" value="Genomic_DNA"/>
</dbReference>
<sequence length="85" mass="10048">MYKLILSARTRKELKKVPKQHREAILLALDEVKNDPFEGKPLSRELIGRFSYRVGVYRVIYQVNKQNQTIYISTAAHRGKVYKRK</sequence>
<accession>A0A1G1W789</accession>
<proteinExistence type="inferred from homology"/>
<comment type="caution">
    <text evidence="3">The sequence shown here is derived from an EMBL/GenBank/DDBJ whole genome shotgun (WGS) entry which is preliminary data.</text>
</comment>
<evidence type="ECO:0008006" key="5">
    <source>
        <dbReference type="Google" id="ProtNLM"/>
    </source>
</evidence>
<dbReference type="SUPFAM" id="SSF143011">
    <property type="entry name" value="RelE-like"/>
    <property type="match status" value="1"/>
</dbReference>
<protein>
    <recommendedName>
        <fullName evidence="5">Addiction module toxin RelE</fullName>
    </recommendedName>
</protein>
<organism evidence="3 4">
    <name type="scientific">Candidatus Woykebacteria bacterium RBG_13_40_15</name>
    <dbReference type="NCBI Taxonomy" id="1802593"/>
    <lineage>
        <taxon>Bacteria</taxon>
        <taxon>Candidatus Woykeibacteriota</taxon>
    </lineage>
</organism>
<gene>
    <name evidence="3" type="ORF">A2172_04625</name>
</gene>
<comment type="similarity">
    <text evidence="1">Belongs to the RelE toxin family.</text>
</comment>
<dbReference type="Pfam" id="PF05016">
    <property type="entry name" value="ParE_toxin"/>
    <property type="match status" value="1"/>
</dbReference>
<dbReference type="Proteomes" id="UP000176631">
    <property type="component" value="Unassembled WGS sequence"/>
</dbReference>
<dbReference type="InterPro" id="IPR007712">
    <property type="entry name" value="RelE/ParE_toxin"/>
</dbReference>
<dbReference type="PANTHER" id="PTHR35601:SF1">
    <property type="entry name" value="TOXIN RELE"/>
    <property type="match status" value="1"/>
</dbReference>
<evidence type="ECO:0000256" key="2">
    <source>
        <dbReference type="ARBA" id="ARBA00022649"/>
    </source>
</evidence>
<reference evidence="3 4" key="1">
    <citation type="journal article" date="2016" name="Nat. Commun.">
        <title>Thousands of microbial genomes shed light on interconnected biogeochemical processes in an aquifer system.</title>
        <authorList>
            <person name="Anantharaman K."/>
            <person name="Brown C.T."/>
            <person name="Hug L.A."/>
            <person name="Sharon I."/>
            <person name="Castelle C.J."/>
            <person name="Probst A.J."/>
            <person name="Thomas B.C."/>
            <person name="Singh A."/>
            <person name="Wilkins M.J."/>
            <person name="Karaoz U."/>
            <person name="Brodie E.L."/>
            <person name="Williams K.H."/>
            <person name="Hubbard S.S."/>
            <person name="Banfield J.F."/>
        </authorList>
    </citation>
    <scope>NUCLEOTIDE SEQUENCE [LARGE SCALE GENOMIC DNA]</scope>
</reference>
<dbReference type="PANTHER" id="PTHR35601">
    <property type="entry name" value="TOXIN RELE"/>
    <property type="match status" value="1"/>
</dbReference>
<dbReference type="AlphaFoldDB" id="A0A1G1W789"/>
<dbReference type="Gene3D" id="3.30.2310.20">
    <property type="entry name" value="RelE-like"/>
    <property type="match status" value="1"/>
</dbReference>
<evidence type="ECO:0000256" key="1">
    <source>
        <dbReference type="ARBA" id="ARBA00006226"/>
    </source>
</evidence>